<protein>
    <submittedName>
        <fullName evidence="2">Uncharacterized protein</fullName>
    </submittedName>
</protein>
<evidence type="ECO:0000313" key="3">
    <source>
        <dbReference type="Proteomes" id="UP001596058"/>
    </source>
</evidence>
<accession>A0ABW1CST7</accession>
<evidence type="ECO:0000256" key="1">
    <source>
        <dbReference type="SAM" id="MobiDB-lite"/>
    </source>
</evidence>
<gene>
    <name evidence="2" type="ORF">ACFPZ3_29400</name>
</gene>
<sequence length="163" mass="17790">MAAKRVQAPIGRSPRAAWLGDSFTNRARSNRYESSARCWAAAPTPKQVLERYTALTGRPGADHRGALRPLEQVECRRAAVLPVRSARTTRPGSTGRPAVPKAERQSSSPAPAAQVLVRSAHHRDPSAPQLDDMDRHRSQCGRGAIGHRQVALPVTVVPDLVRW</sequence>
<organism evidence="2 3">
    <name type="scientific">Nonomuraea insulae</name>
    <dbReference type="NCBI Taxonomy" id="1616787"/>
    <lineage>
        <taxon>Bacteria</taxon>
        <taxon>Bacillati</taxon>
        <taxon>Actinomycetota</taxon>
        <taxon>Actinomycetes</taxon>
        <taxon>Streptosporangiales</taxon>
        <taxon>Streptosporangiaceae</taxon>
        <taxon>Nonomuraea</taxon>
    </lineage>
</organism>
<dbReference type="EMBL" id="JBHSPA010000033">
    <property type="protein sequence ID" value="MFC5828000.1"/>
    <property type="molecule type" value="Genomic_DNA"/>
</dbReference>
<keyword evidence="3" id="KW-1185">Reference proteome</keyword>
<comment type="caution">
    <text evidence="2">The sequence shown here is derived from an EMBL/GenBank/DDBJ whole genome shotgun (WGS) entry which is preliminary data.</text>
</comment>
<proteinExistence type="predicted"/>
<evidence type="ECO:0000313" key="2">
    <source>
        <dbReference type="EMBL" id="MFC5828000.1"/>
    </source>
</evidence>
<dbReference type="RefSeq" id="WP_379517525.1">
    <property type="nucleotide sequence ID" value="NZ_JBHSPA010000033.1"/>
</dbReference>
<name>A0ABW1CST7_9ACTN</name>
<reference evidence="3" key="1">
    <citation type="journal article" date="2019" name="Int. J. Syst. Evol. Microbiol.">
        <title>The Global Catalogue of Microorganisms (GCM) 10K type strain sequencing project: providing services to taxonomists for standard genome sequencing and annotation.</title>
        <authorList>
            <consortium name="The Broad Institute Genomics Platform"/>
            <consortium name="The Broad Institute Genome Sequencing Center for Infectious Disease"/>
            <person name="Wu L."/>
            <person name="Ma J."/>
        </authorList>
    </citation>
    <scope>NUCLEOTIDE SEQUENCE [LARGE SCALE GENOMIC DNA]</scope>
    <source>
        <strain evidence="3">CCUG 53903</strain>
    </source>
</reference>
<dbReference type="Proteomes" id="UP001596058">
    <property type="component" value="Unassembled WGS sequence"/>
</dbReference>
<feature type="region of interest" description="Disordered" evidence="1">
    <location>
        <begin position="81"/>
        <end position="138"/>
    </location>
</feature>